<dbReference type="AlphaFoldDB" id="B4GLJ7"/>
<dbReference type="OMA" id="IAPNQNC"/>
<evidence type="ECO:0000313" key="5">
    <source>
        <dbReference type="Proteomes" id="UP000008744"/>
    </source>
</evidence>
<name>B4GLJ7_DROPE</name>
<keyword evidence="2" id="KW-0812">Transmembrane</keyword>
<evidence type="ECO:0000313" key="4">
    <source>
        <dbReference type="EMBL" id="EDW38421.1"/>
    </source>
</evidence>
<feature type="transmembrane region" description="Helical" evidence="2">
    <location>
        <begin position="79"/>
        <end position="97"/>
    </location>
</feature>
<reference evidence="4 5" key="1">
    <citation type="journal article" date="2007" name="Nature">
        <title>Evolution of genes and genomes on the Drosophila phylogeny.</title>
        <authorList>
            <consortium name="Drosophila 12 Genomes Consortium"/>
            <person name="Clark A.G."/>
            <person name="Eisen M.B."/>
            <person name="Smith D.R."/>
            <person name="Bergman C.M."/>
            <person name="Oliver B."/>
            <person name="Markow T.A."/>
            <person name="Kaufman T.C."/>
            <person name="Kellis M."/>
            <person name="Gelbart W."/>
            <person name="Iyer V.N."/>
            <person name="Pollard D.A."/>
            <person name="Sackton T.B."/>
            <person name="Larracuente A.M."/>
            <person name="Singh N.D."/>
            <person name="Abad J.P."/>
            <person name="Abt D.N."/>
            <person name="Adryan B."/>
            <person name="Aguade M."/>
            <person name="Akashi H."/>
            <person name="Anderson W.W."/>
            <person name="Aquadro C.F."/>
            <person name="Ardell D.H."/>
            <person name="Arguello R."/>
            <person name="Artieri C.G."/>
            <person name="Barbash D.A."/>
            <person name="Barker D."/>
            <person name="Barsanti P."/>
            <person name="Batterham P."/>
            <person name="Batzoglou S."/>
            <person name="Begun D."/>
            <person name="Bhutkar A."/>
            <person name="Blanco E."/>
            <person name="Bosak S.A."/>
            <person name="Bradley R.K."/>
            <person name="Brand A.D."/>
            <person name="Brent M.R."/>
            <person name="Brooks A.N."/>
            <person name="Brown R.H."/>
            <person name="Butlin R.K."/>
            <person name="Caggese C."/>
            <person name="Calvi B.R."/>
            <person name="Bernardo de Carvalho A."/>
            <person name="Caspi A."/>
            <person name="Castrezana S."/>
            <person name="Celniker S.E."/>
            <person name="Chang J.L."/>
            <person name="Chapple C."/>
            <person name="Chatterji S."/>
            <person name="Chinwalla A."/>
            <person name="Civetta A."/>
            <person name="Clifton S.W."/>
            <person name="Comeron J.M."/>
            <person name="Costello J.C."/>
            <person name="Coyne J.A."/>
            <person name="Daub J."/>
            <person name="David R.G."/>
            <person name="Delcher A.L."/>
            <person name="Delehaunty K."/>
            <person name="Do C.B."/>
            <person name="Ebling H."/>
            <person name="Edwards K."/>
            <person name="Eickbush T."/>
            <person name="Evans J.D."/>
            <person name="Filipski A."/>
            <person name="Findeiss S."/>
            <person name="Freyhult E."/>
            <person name="Fulton L."/>
            <person name="Fulton R."/>
            <person name="Garcia A.C."/>
            <person name="Gardiner A."/>
            <person name="Garfield D.A."/>
            <person name="Garvin B.E."/>
            <person name="Gibson G."/>
            <person name="Gilbert D."/>
            <person name="Gnerre S."/>
            <person name="Godfrey J."/>
            <person name="Good R."/>
            <person name="Gotea V."/>
            <person name="Gravely B."/>
            <person name="Greenberg A.J."/>
            <person name="Griffiths-Jones S."/>
            <person name="Gross S."/>
            <person name="Guigo R."/>
            <person name="Gustafson E.A."/>
            <person name="Haerty W."/>
            <person name="Hahn M.W."/>
            <person name="Halligan D.L."/>
            <person name="Halpern A.L."/>
            <person name="Halter G.M."/>
            <person name="Han M.V."/>
            <person name="Heger A."/>
            <person name="Hillier L."/>
            <person name="Hinrichs A.S."/>
            <person name="Holmes I."/>
            <person name="Hoskins R.A."/>
            <person name="Hubisz M.J."/>
            <person name="Hultmark D."/>
            <person name="Huntley M.A."/>
            <person name="Jaffe D.B."/>
            <person name="Jagadeeshan S."/>
            <person name="Jeck W.R."/>
            <person name="Johnson J."/>
            <person name="Jones C.D."/>
            <person name="Jordan W.C."/>
            <person name="Karpen G.H."/>
            <person name="Kataoka E."/>
            <person name="Keightley P.D."/>
            <person name="Kheradpour P."/>
            <person name="Kirkness E.F."/>
            <person name="Koerich L.B."/>
            <person name="Kristiansen K."/>
            <person name="Kudrna D."/>
            <person name="Kulathinal R.J."/>
            <person name="Kumar S."/>
            <person name="Kwok R."/>
            <person name="Lander E."/>
            <person name="Langley C.H."/>
            <person name="Lapoint R."/>
            <person name="Lazzaro B.P."/>
            <person name="Lee S.J."/>
            <person name="Levesque L."/>
            <person name="Li R."/>
            <person name="Lin C.F."/>
            <person name="Lin M.F."/>
            <person name="Lindblad-Toh K."/>
            <person name="Llopart A."/>
            <person name="Long M."/>
            <person name="Low L."/>
            <person name="Lozovsky E."/>
            <person name="Lu J."/>
            <person name="Luo M."/>
            <person name="Machado C.A."/>
            <person name="Makalowski W."/>
            <person name="Marzo M."/>
            <person name="Matsuda M."/>
            <person name="Matzkin L."/>
            <person name="McAllister B."/>
            <person name="McBride C.S."/>
            <person name="McKernan B."/>
            <person name="McKernan K."/>
            <person name="Mendez-Lago M."/>
            <person name="Minx P."/>
            <person name="Mollenhauer M.U."/>
            <person name="Montooth K."/>
            <person name="Mount S.M."/>
            <person name="Mu X."/>
            <person name="Myers E."/>
            <person name="Negre B."/>
            <person name="Newfeld S."/>
            <person name="Nielsen R."/>
            <person name="Noor M.A."/>
            <person name="O'Grady P."/>
            <person name="Pachter L."/>
            <person name="Papaceit M."/>
            <person name="Parisi M.J."/>
            <person name="Parisi M."/>
            <person name="Parts L."/>
            <person name="Pedersen J.S."/>
            <person name="Pesole G."/>
            <person name="Phillippy A.M."/>
            <person name="Ponting C.P."/>
            <person name="Pop M."/>
            <person name="Porcelli D."/>
            <person name="Powell J.R."/>
            <person name="Prohaska S."/>
            <person name="Pruitt K."/>
            <person name="Puig M."/>
            <person name="Quesneville H."/>
            <person name="Ram K.R."/>
            <person name="Rand D."/>
            <person name="Rasmussen M.D."/>
            <person name="Reed L.K."/>
            <person name="Reenan R."/>
            <person name="Reily A."/>
            <person name="Remington K.A."/>
            <person name="Rieger T.T."/>
            <person name="Ritchie M.G."/>
            <person name="Robin C."/>
            <person name="Rogers Y.H."/>
            <person name="Rohde C."/>
            <person name="Rozas J."/>
            <person name="Rubenfield M.J."/>
            <person name="Ruiz A."/>
            <person name="Russo S."/>
            <person name="Salzberg S.L."/>
            <person name="Sanchez-Gracia A."/>
            <person name="Saranga D.J."/>
            <person name="Sato H."/>
            <person name="Schaeffer S.W."/>
            <person name="Schatz M.C."/>
            <person name="Schlenke T."/>
            <person name="Schwartz R."/>
            <person name="Segarra C."/>
            <person name="Singh R.S."/>
            <person name="Sirot L."/>
            <person name="Sirota M."/>
            <person name="Sisneros N.B."/>
            <person name="Smith C.D."/>
            <person name="Smith T.F."/>
            <person name="Spieth J."/>
            <person name="Stage D.E."/>
            <person name="Stark A."/>
            <person name="Stephan W."/>
            <person name="Strausberg R.L."/>
            <person name="Strempel S."/>
            <person name="Sturgill D."/>
            <person name="Sutton G."/>
            <person name="Sutton G.G."/>
            <person name="Tao W."/>
            <person name="Teichmann S."/>
            <person name="Tobari Y.N."/>
            <person name="Tomimura Y."/>
            <person name="Tsolas J.M."/>
            <person name="Valente V.L."/>
            <person name="Venter E."/>
            <person name="Venter J.C."/>
            <person name="Vicario S."/>
            <person name="Vieira F.G."/>
            <person name="Vilella A.J."/>
            <person name="Villasante A."/>
            <person name="Walenz B."/>
            <person name="Wang J."/>
            <person name="Wasserman M."/>
            <person name="Watts T."/>
            <person name="Wilson D."/>
            <person name="Wilson R.K."/>
            <person name="Wing R.A."/>
            <person name="Wolfner M.F."/>
            <person name="Wong A."/>
            <person name="Wong G.K."/>
            <person name="Wu C.I."/>
            <person name="Wu G."/>
            <person name="Yamamoto D."/>
            <person name="Yang H.P."/>
            <person name="Yang S.P."/>
            <person name="Yorke J.A."/>
            <person name="Yoshida K."/>
            <person name="Zdobnov E."/>
            <person name="Zhang P."/>
            <person name="Zhang Y."/>
            <person name="Zimin A.V."/>
            <person name="Baldwin J."/>
            <person name="Abdouelleil A."/>
            <person name="Abdulkadir J."/>
            <person name="Abebe A."/>
            <person name="Abera B."/>
            <person name="Abreu J."/>
            <person name="Acer S.C."/>
            <person name="Aftuck L."/>
            <person name="Alexander A."/>
            <person name="An P."/>
            <person name="Anderson E."/>
            <person name="Anderson S."/>
            <person name="Arachi H."/>
            <person name="Azer M."/>
            <person name="Bachantsang P."/>
            <person name="Barry A."/>
            <person name="Bayul T."/>
            <person name="Berlin A."/>
            <person name="Bessette D."/>
            <person name="Bloom T."/>
            <person name="Blye J."/>
            <person name="Boguslavskiy L."/>
            <person name="Bonnet C."/>
            <person name="Boukhgalter B."/>
            <person name="Bourzgui I."/>
            <person name="Brown A."/>
            <person name="Cahill P."/>
            <person name="Channer S."/>
            <person name="Cheshatsang Y."/>
            <person name="Chuda L."/>
            <person name="Citroen M."/>
            <person name="Collymore A."/>
            <person name="Cooke P."/>
            <person name="Costello M."/>
            <person name="D'Aco K."/>
            <person name="Daza R."/>
            <person name="De Haan G."/>
            <person name="DeGray S."/>
            <person name="DeMaso C."/>
            <person name="Dhargay N."/>
            <person name="Dooley K."/>
            <person name="Dooley E."/>
            <person name="Doricent M."/>
            <person name="Dorje P."/>
            <person name="Dorjee K."/>
            <person name="Dupes A."/>
            <person name="Elong R."/>
            <person name="Falk J."/>
            <person name="Farina A."/>
            <person name="Faro S."/>
            <person name="Ferguson D."/>
            <person name="Fisher S."/>
            <person name="Foley C.D."/>
            <person name="Franke A."/>
            <person name="Friedrich D."/>
            <person name="Gadbois L."/>
            <person name="Gearin G."/>
            <person name="Gearin C.R."/>
            <person name="Giannoukos G."/>
            <person name="Goode T."/>
            <person name="Graham J."/>
            <person name="Grandbois E."/>
            <person name="Grewal S."/>
            <person name="Gyaltsen K."/>
            <person name="Hafez N."/>
            <person name="Hagos B."/>
            <person name="Hall J."/>
            <person name="Henson C."/>
            <person name="Hollinger A."/>
            <person name="Honan T."/>
            <person name="Huard M.D."/>
            <person name="Hughes L."/>
            <person name="Hurhula B."/>
            <person name="Husby M.E."/>
            <person name="Kamat A."/>
            <person name="Kanga B."/>
            <person name="Kashin S."/>
            <person name="Khazanovich D."/>
            <person name="Kisner P."/>
            <person name="Lance K."/>
            <person name="Lara M."/>
            <person name="Lee W."/>
            <person name="Lennon N."/>
            <person name="Letendre F."/>
            <person name="LeVine R."/>
            <person name="Lipovsky A."/>
            <person name="Liu X."/>
            <person name="Liu J."/>
            <person name="Liu S."/>
            <person name="Lokyitsang T."/>
            <person name="Lokyitsang Y."/>
            <person name="Lubonja R."/>
            <person name="Lui A."/>
            <person name="MacDonald P."/>
            <person name="Magnisalis V."/>
            <person name="Maru K."/>
            <person name="Matthews C."/>
            <person name="McCusker W."/>
            <person name="McDonough S."/>
            <person name="Mehta T."/>
            <person name="Meldrim J."/>
            <person name="Meneus L."/>
            <person name="Mihai O."/>
            <person name="Mihalev A."/>
            <person name="Mihova T."/>
            <person name="Mittelman R."/>
            <person name="Mlenga V."/>
            <person name="Montmayeur A."/>
            <person name="Mulrain L."/>
            <person name="Navidi A."/>
            <person name="Naylor J."/>
            <person name="Negash T."/>
            <person name="Nguyen T."/>
            <person name="Nguyen N."/>
            <person name="Nicol R."/>
            <person name="Norbu C."/>
            <person name="Norbu N."/>
            <person name="Novod N."/>
            <person name="O'Neill B."/>
            <person name="Osman S."/>
            <person name="Markiewicz E."/>
            <person name="Oyono O.L."/>
            <person name="Patti C."/>
            <person name="Phunkhang P."/>
            <person name="Pierre F."/>
            <person name="Priest M."/>
            <person name="Raghuraman S."/>
            <person name="Rege F."/>
            <person name="Reyes R."/>
            <person name="Rise C."/>
            <person name="Rogov P."/>
            <person name="Ross K."/>
            <person name="Ryan E."/>
            <person name="Settipalli S."/>
            <person name="Shea T."/>
            <person name="Sherpa N."/>
            <person name="Shi L."/>
            <person name="Shih D."/>
            <person name="Sparrow T."/>
            <person name="Spaulding J."/>
            <person name="Stalker J."/>
            <person name="Stange-Thomann N."/>
            <person name="Stavropoulos S."/>
            <person name="Stone C."/>
            <person name="Strader C."/>
            <person name="Tesfaye S."/>
            <person name="Thomson T."/>
            <person name="Thoulutsang Y."/>
            <person name="Thoulutsang D."/>
            <person name="Topham K."/>
            <person name="Topping I."/>
            <person name="Tsamla T."/>
            <person name="Vassiliev H."/>
            <person name="Vo A."/>
            <person name="Wangchuk T."/>
            <person name="Wangdi T."/>
            <person name="Weiand M."/>
            <person name="Wilkinson J."/>
            <person name="Wilson A."/>
            <person name="Yadav S."/>
            <person name="Young G."/>
            <person name="Yu Q."/>
            <person name="Zembek L."/>
            <person name="Zhong D."/>
            <person name="Zimmer A."/>
            <person name="Zwirko Z."/>
            <person name="Jaffe D.B."/>
            <person name="Alvarez P."/>
            <person name="Brockman W."/>
            <person name="Butler J."/>
            <person name="Chin C."/>
            <person name="Gnerre S."/>
            <person name="Grabherr M."/>
            <person name="Kleber M."/>
            <person name="Mauceli E."/>
            <person name="MacCallum I."/>
        </authorList>
    </citation>
    <scope>NUCLEOTIDE SEQUENCE [LARGE SCALE GENOMIC DNA]</scope>
    <source>
        <strain evidence="5">MSH-3 / Tucson 14011-0111.49</strain>
    </source>
</reference>
<feature type="compositionally biased region" description="Basic and acidic residues" evidence="1">
    <location>
        <begin position="30"/>
        <end position="48"/>
    </location>
</feature>
<dbReference type="PhylomeDB" id="B4GLJ7"/>
<dbReference type="EMBL" id="CH479185">
    <property type="protein sequence ID" value="EDW38421.1"/>
    <property type="molecule type" value="Genomic_DNA"/>
</dbReference>
<proteinExistence type="predicted"/>
<evidence type="ECO:0000256" key="2">
    <source>
        <dbReference type="SAM" id="Phobius"/>
    </source>
</evidence>
<dbReference type="Pfam" id="PF09320">
    <property type="entry name" value="DUF1977"/>
    <property type="match status" value="1"/>
</dbReference>
<evidence type="ECO:0000259" key="3">
    <source>
        <dbReference type="Pfam" id="PF09320"/>
    </source>
</evidence>
<dbReference type="InterPro" id="IPR015399">
    <property type="entry name" value="DUF1977_DnaJ-like"/>
</dbReference>
<dbReference type="Proteomes" id="UP000008744">
    <property type="component" value="Unassembled WGS sequence"/>
</dbReference>
<dbReference type="HOGENOM" id="CLU_1483501_0_0_1"/>
<keyword evidence="2" id="KW-1133">Transmembrane helix</keyword>
<keyword evidence="2" id="KW-0472">Membrane</keyword>
<gene>
    <name evidence="4" type="primary">Dper\GL12582</name>
    <name evidence="4" type="ORF">Dper_GL12582</name>
</gene>
<organism evidence="5">
    <name type="scientific">Drosophila persimilis</name>
    <name type="common">Fruit fly</name>
    <dbReference type="NCBI Taxonomy" id="7234"/>
    <lineage>
        <taxon>Eukaryota</taxon>
        <taxon>Metazoa</taxon>
        <taxon>Ecdysozoa</taxon>
        <taxon>Arthropoda</taxon>
        <taxon>Hexapoda</taxon>
        <taxon>Insecta</taxon>
        <taxon>Pterygota</taxon>
        <taxon>Neoptera</taxon>
        <taxon>Endopterygota</taxon>
        <taxon>Diptera</taxon>
        <taxon>Brachycera</taxon>
        <taxon>Muscomorpha</taxon>
        <taxon>Ephydroidea</taxon>
        <taxon>Drosophilidae</taxon>
        <taxon>Drosophila</taxon>
        <taxon>Sophophora</taxon>
    </lineage>
</organism>
<feature type="domain" description="DUF1977" evidence="3">
    <location>
        <begin position="99"/>
        <end position="167"/>
    </location>
</feature>
<keyword evidence="5" id="KW-1185">Reference proteome</keyword>
<sequence>MAKKNQVEAVRRGNYYAILDVPETYTKPETSTKPETKMTPKMAKNRDPKAGKAFKTCTKIKACDEGQRKEPNYQSLLTILNKFIAVMIFFLVVGCLFRSPSYRPSKSEDFPVECLTANRKIPYYIAPNQNCFPTKREMDVEEKYLDSLKASCVAEVHYRDVLLAHANNHKTPSCDWLNSKLN</sequence>
<accession>B4GLJ7</accession>
<feature type="region of interest" description="Disordered" evidence="1">
    <location>
        <begin position="27"/>
        <end position="48"/>
    </location>
</feature>
<evidence type="ECO:0000256" key="1">
    <source>
        <dbReference type="SAM" id="MobiDB-lite"/>
    </source>
</evidence>
<protein>
    <submittedName>
        <fullName evidence="4">GL12582</fullName>
    </submittedName>
</protein>